<sequence>MKKTRLLLMLACSLFVVTAQAKTYQVGVALANFALNFVSILRSQMARELVAQQLQGQFVDAKGDVALQVQQVDDLINQGVDAIILNPVDTQGVQPMIAAAQRAAIPLIFVNRKPEVPLSGATAYVGSDSALSGRLQMEALAKKMNYRGNVAILMGALSNEETRERTRAVEAVIAKHKELKVVEKQTAKWQRNEAVDVVSGWLLNGVPIDAIAANNDEMAIGAIMALKQAKKNGVLVAGIDGTPDGLQFIKNGDLAVTIFQDAKAQAIGAVQVTRAMLDHAKTESYNWVPYATVTRENYPQFAQMNQK</sequence>
<feature type="chain" id="PRO_5043035454" evidence="4">
    <location>
        <begin position="22"/>
        <end position="307"/>
    </location>
</feature>
<dbReference type="EMBL" id="PQGI02000001">
    <property type="protein sequence ID" value="MEX3187038.1"/>
    <property type="molecule type" value="Genomic_DNA"/>
</dbReference>
<dbReference type="GO" id="GO:0030246">
    <property type="term" value="F:carbohydrate binding"/>
    <property type="evidence" value="ECO:0007669"/>
    <property type="project" value="UniProtKB-ARBA"/>
</dbReference>
<evidence type="ECO:0000313" key="6">
    <source>
        <dbReference type="EMBL" id="MEX3187038.1"/>
    </source>
</evidence>
<comment type="subcellular location">
    <subcellularLocation>
        <location evidence="1">Cell envelope</location>
    </subcellularLocation>
</comment>
<evidence type="ECO:0000256" key="1">
    <source>
        <dbReference type="ARBA" id="ARBA00004196"/>
    </source>
</evidence>
<dbReference type="PANTHER" id="PTHR46847:SF1">
    <property type="entry name" value="D-ALLOSE-BINDING PERIPLASMIC PROTEIN-RELATED"/>
    <property type="match status" value="1"/>
</dbReference>
<feature type="signal peptide" evidence="4">
    <location>
        <begin position="1"/>
        <end position="21"/>
    </location>
</feature>
<dbReference type="AlphaFoldDB" id="A0AAP8TY30"/>
<dbReference type="InterPro" id="IPR028082">
    <property type="entry name" value="Peripla_BP_I"/>
</dbReference>
<gene>
    <name evidence="7" type="ORF">C3R40_00505</name>
    <name evidence="6" type="ORF">C3R40_010440</name>
</gene>
<dbReference type="GO" id="GO:0055085">
    <property type="term" value="P:transmembrane transport"/>
    <property type="evidence" value="ECO:0007669"/>
    <property type="project" value="UniProtKB-ARBA"/>
</dbReference>
<keyword evidence="3 4" id="KW-0732">Signal</keyword>
<evidence type="ECO:0000256" key="2">
    <source>
        <dbReference type="ARBA" id="ARBA00007639"/>
    </source>
</evidence>
<evidence type="ECO:0000259" key="5">
    <source>
        <dbReference type="Pfam" id="PF13407"/>
    </source>
</evidence>
<name>A0AAP8TY30_SERMA</name>
<evidence type="ECO:0000256" key="3">
    <source>
        <dbReference type="ARBA" id="ARBA00022729"/>
    </source>
</evidence>
<organism evidence="7">
    <name type="scientific">Serratia marcescens</name>
    <dbReference type="NCBI Taxonomy" id="615"/>
    <lineage>
        <taxon>Bacteria</taxon>
        <taxon>Pseudomonadati</taxon>
        <taxon>Pseudomonadota</taxon>
        <taxon>Gammaproteobacteria</taxon>
        <taxon>Enterobacterales</taxon>
        <taxon>Yersiniaceae</taxon>
        <taxon>Serratia</taxon>
    </lineage>
</organism>
<dbReference type="InterPro" id="IPR025997">
    <property type="entry name" value="SBP_2_dom"/>
</dbReference>
<dbReference type="GO" id="GO:0030313">
    <property type="term" value="C:cell envelope"/>
    <property type="evidence" value="ECO:0007669"/>
    <property type="project" value="UniProtKB-SubCell"/>
</dbReference>
<dbReference type="Proteomes" id="UP000237365">
    <property type="component" value="Unassembled WGS sequence"/>
</dbReference>
<reference evidence="6 8" key="3">
    <citation type="submission" date="2024-07" db="EMBL/GenBank/DDBJ databases">
        <authorList>
            <person name="Raymann K."/>
        </authorList>
    </citation>
    <scope>NUCLEOTIDE SEQUENCE [LARGE SCALE GENOMIC DNA]</scope>
    <source>
        <strain evidence="6 8">KZ19</strain>
    </source>
</reference>
<accession>A0AAP8TY30</accession>
<comment type="caution">
    <text evidence="7">The sequence shown here is derived from an EMBL/GenBank/DDBJ whole genome shotgun (WGS) entry which is preliminary data.</text>
</comment>
<dbReference type="PANTHER" id="PTHR46847">
    <property type="entry name" value="D-ALLOSE-BINDING PERIPLASMIC PROTEIN-RELATED"/>
    <property type="match status" value="1"/>
</dbReference>
<dbReference type="EMBL" id="PQGI01000001">
    <property type="protein sequence ID" value="POP18417.1"/>
    <property type="molecule type" value="Genomic_DNA"/>
</dbReference>
<reference evidence="7" key="1">
    <citation type="submission" date="2018-01" db="EMBL/GenBank/DDBJ databases">
        <title>The opportunistic pathogen Serratia marcescens is an overlooked threat to honeybees.</title>
        <authorList>
            <person name="Raymann K."/>
            <person name="Shaffer Z."/>
            <person name="Coon K."/>
            <person name="Salisbury S."/>
            <person name="Moran N.A."/>
        </authorList>
    </citation>
    <scope>NUCLEOTIDE SEQUENCE [LARGE SCALE GENOMIC DNA]</scope>
    <source>
        <strain evidence="7">KZ19</strain>
    </source>
</reference>
<dbReference type="RefSeq" id="WP_033643097.1">
    <property type="nucleotide sequence ID" value="NZ_CAMKJB010000002.1"/>
</dbReference>
<dbReference type="Pfam" id="PF13407">
    <property type="entry name" value="Peripla_BP_4"/>
    <property type="match status" value="1"/>
</dbReference>
<dbReference type="Gene3D" id="3.40.50.2300">
    <property type="match status" value="2"/>
</dbReference>
<protein>
    <submittedName>
        <fullName evidence="7">Rhizopine-binding protein</fullName>
    </submittedName>
    <submittedName>
        <fullName evidence="6">Substrate-binding domain-containing protein</fullName>
    </submittedName>
</protein>
<evidence type="ECO:0000256" key="4">
    <source>
        <dbReference type="SAM" id="SignalP"/>
    </source>
</evidence>
<feature type="domain" description="Periplasmic binding protein" evidence="5">
    <location>
        <begin position="27"/>
        <end position="279"/>
    </location>
</feature>
<reference evidence="6 8" key="2">
    <citation type="submission" date="2024-07" db="EMBL/GenBank/DDBJ databases">
        <title>Making a pathogen? Evaluating the impact of protist predation on the evolution of virulence in Serratia marcescens.</title>
        <authorList>
            <person name="Hopkins H."/>
            <person name="Lopezguerra C."/>
            <person name="Lau M.-J."/>
        </authorList>
    </citation>
    <scope>NUCLEOTIDE SEQUENCE [LARGE SCALE GENOMIC DNA]</scope>
    <source>
        <strain evidence="6 8">KZ19</strain>
    </source>
</reference>
<comment type="similarity">
    <text evidence="2">Belongs to the bacterial solute-binding protein 2 family.</text>
</comment>
<evidence type="ECO:0000313" key="8">
    <source>
        <dbReference type="Proteomes" id="UP000237365"/>
    </source>
</evidence>
<evidence type="ECO:0000313" key="7">
    <source>
        <dbReference type="EMBL" id="POP18417.1"/>
    </source>
</evidence>
<dbReference type="SUPFAM" id="SSF53822">
    <property type="entry name" value="Periplasmic binding protein-like I"/>
    <property type="match status" value="1"/>
</dbReference>
<proteinExistence type="inferred from homology"/>